<gene>
    <name evidence="1" type="ORF">C6P11_00250</name>
</gene>
<sequence>MAKNNEIEKLVKLGEYEAESLTPLGGWHLFGNAETLALRKLPMFNELIAEDTPTIQQLSEQKEARIFSAREKAIRKVVGDVPLNVLDRLVRIEELVSREFELRNQYIEARDDYEDDEDIQEILEKLASVMKQRMELTI</sequence>
<name>A0A4Z0S0K4_WEICO</name>
<reference evidence="1 2" key="1">
    <citation type="submission" date="2018-03" db="EMBL/GenBank/DDBJ databases">
        <title>Genome sequencing of Weissella confusa isolates.</title>
        <authorList>
            <person name="Kajala I."/>
            <person name="Baruah R."/>
            <person name="Bergsveinson J."/>
            <person name="Juvonen R."/>
            <person name="Ziola B."/>
        </authorList>
    </citation>
    <scope>NUCLEOTIDE SEQUENCE [LARGE SCALE GENOMIC DNA]</scope>
    <source>
        <strain evidence="1 2">VTT E-062653</strain>
    </source>
</reference>
<organism evidence="1 2">
    <name type="scientific">Weissella confusa</name>
    <name type="common">Lactobacillus confusus</name>
    <dbReference type="NCBI Taxonomy" id="1583"/>
    <lineage>
        <taxon>Bacteria</taxon>
        <taxon>Bacillati</taxon>
        <taxon>Bacillota</taxon>
        <taxon>Bacilli</taxon>
        <taxon>Lactobacillales</taxon>
        <taxon>Lactobacillaceae</taxon>
        <taxon>Weissella</taxon>
    </lineage>
</organism>
<comment type="caution">
    <text evidence="1">The sequence shown here is derived from an EMBL/GenBank/DDBJ whole genome shotgun (WGS) entry which is preliminary data.</text>
</comment>
<proteinExistence type="predicted"/>
<dbReference type="AlphaFoldDB" id="A0A4Z0S0K4"/>
<accession>A0A4Z0S0K4</accession>
<dbReference type="EMBL" id="PVSN01000003">
    <property type="protein sequence ID" value="TGE75931.1"/>
    <property type="molecule type" value="Genomic_DNA"/>
</dbReference>
<dbReference type="Proteomes" id="UP000297646">
    <property type="component" value="Unassembled WGS sequence"/>
</dbReference>
<dbReference type="RefSeq" id="WP_135517901.1">
    <property type="nucleotide sequence ID" value="NZ_PVSN01000003.1"/>
</dbReference>
<evidence type="ECO:0000313" key="2">
    <source>
        <dbReference type="Proteomes" id="UP000297646"/>
    </source>
</evidence>
<protein>
    <submittedName>
        <fullName evidence="1">Uncharacterized protein</fullName>
    </submittedName>
</protein>
<evidence type="ECO:0000313" key="1">
    <source>
        <dbReference type="EMBL" id="TGE75931.1"/>
    </source>
</evidence>